<dbReference type="PROSITE" id="PS51766">
    <property type="entry name" value="DOCKERIN"/>
    <property type="match status" value="1"/>
</dbReference>
<dbReference type="Gene3D" id="1.10.1330.10">
    <property type="entry name" value="Dockerin domain"/>
    <property type="match status" value="1"/>
</dbReference>
<dbReference type="GO" id="GO:0016787">
    <property type="term" value="F:hydrolase activity"/>
    <property type="evidence" value="ECO:0007669"/>
    <property type="project" value="UniProtKB-KW"/>
</dbReference>
<dbReference type="Pfam" id="PF04231">
    <property type="entry name" value="Endonuclease_1"/>
    <property type="match status" value="1"/>
</dbReference>
<dbReference type="InterPro" id="IPR016134">
    <property type="entry name" value="Dockerin_dom"/>
</dbReference>
<dbReference type="InterPro" id="IPR044925">
    <property type="entry name" value="His-Me_finger_sf"/>
</dbReference>
<name>A0A5P8E4M1_9BACT</name>
<organism evidence="6 7">
    <name type="scientific">Pseudoprevotella muciniphila</name>
    <dbReference type="NCBI Taxonomy" id="2133944"/>
    <lineage>
        <taxon>Bacteria</taxon>
        <taxon>Pseudomonadati</taxon>
        <taxon>Bacteroidota</taxon>
        <taxon>Bacteroidia</taxon>
        <taxon>Bacteroidales</taxon>
        <taxon>Prevotellaceae</taxon>
        <taxon>Pseudoprevotella</taxon>
    </lineage>
</organism>
<dbReference type="KEGG" id="alq:C7Y71_001765"/>
<dbReference type="SUPFAM" id="SSF54060">
    <property type="entry name" value="His-Me finger endonucleases"/>
    <property type="match status" value="1"/>
</dbReference>
<keyword evidence="7" id="KW-1185">Reference proteome</keyword>
<evidence type="ECO:0000313" key="7">
    <source>
        <dbReference type="Proteomes" id="UP000249375"/>
    </source>
</evidence>
<dbReference type="InterPro" id="IPR059177">
    <property type="entry name" value="GH29D-like_dom"/>
</dbReference>
<dbReference type="PANTHER" id="PTHR33607:SF2">
    <property type="entry name" value="ENDONUCLEASE-1"/>
    <property type="match status" value="1"/>
</dbReference>
<dbReference type="SUPFAM" id="SSF63446">
    <property type="entry name" value="Type I dockerin domain"/>
    <property type="match status" value="1"/>
</dbReference>
<dbReference type="OrthoDB" id="9770276at2"/>
<feature type="chain" id="PRO_5024397427" description="Dockerin domain-containing protein" evidence="4">
    <location>
        <begin position="20"/>
        <end position="1014"/>
    </location>
</feature>
<dbReference type="PANTHER" id="PTHR33607">
    <property type="entry name" value="ENDONUCLEASE-1"/>
    <property type="match status" value="1"/>
</dbReference>
<dbReference type="Proteomes" id="UP000249375">
    <property type="component" value="Chromosome"/>
</dbReference>
<dbReference type="PROSITE" id="PS00018">
    <property type="entry name" value="EF_HAND_1"/>
    <property type="match status" value="1"/>
</dbReference>
<dbReference type="CDD" id="cd14256">
    <property type="entry name" value="Dockerin_I"/>
    <property type="match status" value="1"/>
</dbReference>
<feature type="signal peptide" evidence="4">
    <location>
        <begin position="1"/>
        <end position="19"/>
    </location>
</feature>
<dbReference type="InterPro" id="IPR018247">
    <property type="entry name" value="EF_Hand_1_Ca_BS"/>
</dbReference>
<dbReference type="GO" id="GO:0000272">
    <property type="term" value="P:polysaccharide catabolic process"/>
    <property type="evidence" value="ECO:0007669"/>
    <property type="project" value="InterPro"/>
</dbReference>
<keyword evidence="4" id="KW-0732">Signal</keyword>
<evidence type="ECO:0000313" key="6">
    <source>
        <dbReference type="EMBL" id="QFQ11848.1"/>
    </source>
</evidence>
<dbReference type="EMBL" id="CP033459">
    <property type="protein sequence ID" value="QFQ11848.1"/>
    <property type="molecule type" value="Genomic_DNA"/>
</dbReference>
<evidence type="ECO:0000256" key="4">
    <source>
        <dbReference type="SAM" id="SignalP"/>
    </source>
</evidence>
<dbReference type="InterPro" id="IPR036439">
    <property type="entry name" value="Dockerin_dom_sf"/>
</dbReference>
<proteinExistence type="inferred from homology"/>
<protein>
    <recommendedName>
        <fullName evidence="5">Dockerin domain-containing protein</fullName>
    </recommendedName>
</protein>
<reference evidence="6 7" key="1">
    <citation type="submission" date="2018-11" db="EMBL/GenBank/DDBJ databases">
        <authorList>
            <person name="Na S.W."/>
            <person name="Baik M."/>
        </authorList>
    </citation>
    <scope>NUCLEOTIDE SEQUENCE [LARGE SCALE GENOMIC DNA]</scope>
    <source>
        <strain evidence="6 7">E39</strain>
    </source>
</reference>
<dbReference type="Gene3D" id="2.60.40.10">
    <property type="entry name" value="Immunoglobulins"/>
    <property type="match status" value="1"/>
</dbReference>
<dbReference type="AlphaFoldDB" id="A0A5P8E4M1"/>
<gene>
    <name evidence="6" type="ORF">C7Y71_001765</name>
</gene>
<dbReference type="RefSeq" id="WP_111897776.1">
    <property type="nucleotide sequence ID" value="NZ_CP033459.1"/>
</dbReference>
<sequence>MKKIGLLAFVYFISISLLAQIPSGYYSAANGKSGSALKTALYNIINTHTTLSYNYLWTAFKTTDKRSDDKVWDMYSSATNYTFGTDQAGSYSVEGDKYNREHSFPKSWFNEDAPMVTDLMHVVPTDGFVNGKRSNFPFGETDNPTYSSQGGFSKLGPANSDLGYIGTVFEPDDQYKGDFARIYFYMVTCYENVVSNWSGGMTSGNKYPALATWAKDMLLRWAEEDPVSQKEIDRNNAVYNLQGNRNPFVDYEGLEKYVWGDLSSTSVDLNNYTSPYGTSSNTINAPYFSIASGSAVTSGTTVTIGCRTSGATIHYSTDGGTTWQTSNTSVALTITETTTIQAYSTKDTSTSSTVNATYTITQTGGGTTTGSGTLFEKVTNADQLVSGKNYVIFCPSKNMTMTSSAAGSALGYVATTLTSDGYIDVSTISDVAILTLGGNEGSWTLLMNGENYLSWTSGNSLKTTAGADTDNQKWTISIGASTTTILNKAENSRKLQYNSSSGSERFACYTSSQTAVQLYVQIENSSSTEITTVEAPVFTPAGGTMSKGSAISIASTTSGATIHYTISGGTEQTGTTPVSITLSNPGVHEYTAYATYNDLTSEETSGSFEVLPTAPALSVASGTYTDALSLEITSSETDVNIFYTTDGTTPDETSTPYTTTISLPLGTTTVSAITEIDGLVSEMTEGTYTVIPSSPEFSVVSGTYNSGTVVSLTTLLTGTNIYYTTDGSDPTTTSTPYTSAITLTSTTTLKAIAEKDGVSSNISEATYTIRSGSLVSTGIYAKVISSDDLELDANYLIVYEGGSKALGAYFSNNNKPYFGAVDVTINNDSIDLNGIGDMPTILTIVGEADAYTFALQDNEQTVYLSCPTDNNYLSESSSATDTKSQWTITIGETTTIKNNSLTSRYINYNTSSPRFATYKASSNQKAVCLYKEVLEESAPSTLTVLLGDVNLDGDVNVEDVTTLVNYILGSMVATFSEPAADFDENDTINVSDVVDLVNRILNGNTSETKEITTN</sequence>
<evidence type="ECO:0000259" key="5">
    <source>
        <dbReference type="PROSITE" id="PS51766"/>
    </source>
</evidence>
<dbReference type="Pfam" id="PF13290">
    <property type="entry name" value="CHB_HEX_C_1"/>
    <property type="match status" value="3"/>
</dbReference>
<feature type="domain" description="Dockerin" evidence="5">
    <location>
        <begin position="942"/>
        <end position="1009"/>
    </location>
</feature>
<dbReference type="InterPro" id="IPR013783">
    <property type="entry name" value="Ig-like_fold"/>
</dbReference>
<dbReference type="InterPro" id="IPR007346">
    <property type="entry name" value="Endonuclease-I"/>
</dbReference>
<evidence type="ECO:0000256" key="1">
    <source>
        <dbReference type="ARBA" id="ARBA00006429"/>
    </source>
</evidence>
<accession>A0A5P8E4M1</accession>
<evidence type="ECO:0000256" key="3">
    <source>
        <dbReference type="ARBA" id="ARBA00022801"/>
    </source>
</evidence>
<dbReference type="GO" id="GO:0004518">
    <property type="term" value="F:nuclease activity"/>
    <property type="evidence" value="ECO:0007669"/>
    <property type="project" value="UniProtKB-KW"/>
</dbReference>
<evidence type="ECO:0000256" key="2">
    <source>
        <dbReference type="ARBA" id="ARBA00022722"/>
    </source>
</evidence>
<comment type="similarity">
    <text evidence="1">Belongs to the EndA/NucM nuclease family.</text>
</comment>
<keyword evidence="2" id="KW-0540">Nuclease</keyword>
<keyword evidence="3" id="KW-0378">Hydrolase</keyword>